<name>A0A3S5CH41_9PLAT</name>
<organism evidence="2 3">
    <name type="scientific">Protopolystoma xenopodis</name>
    <dbReference type="NCBI Taxonomy" id="117903"/>
    <lineage>
        <taxon>Eukaryota</taxon>
        <taxon>Metazoa</taxon>
        <taxon>Spiralia</taxon>
        <taxon>Lophotrochozoa</taxon>
        <taxon>Platyhelminthes</taxon>
        <taxon>Monogenea</taxon>
        <taxon>Polyopisthocotylea</taxon>
        <taxon>Polystomatidea</taxon>
        <taxon>Polystomatidae</taxon>
        <taxon>Protopolystoma</taxon>
    </lineage>
</organism>
<proteinExistence type="predicted"/>
<evidence type="ECO:0000313" key="3">
    <source>
        <dbReference type="Proteomes" id="UP000784294"/>
    </source>
</evidence>
<accession>A0A3S5CH41</accession>
<evidence type="ECO:0000256" key="1">
    <source>
        <dbReference type="SAM" id="MobiDB-lite"/>
    </source>
</evidence>
<feature type="compositionally biased region" description="Polar residues" evidence="1">
    <location>
        <begin position="115"/>
        <end position="139"/>
    </location>
</feature>
<dbReference type="AlphaFoldDB" id="A0A3S5CH41"/>
<reference evidence="2" key="1">
    <citation type="submission" date="2018-11" db="EMBL/GenBank/DDBJ databases">
        <authorList>
            <consortium name="Pathogen Informatics"/>
        </authorList>
    </citation>
    <scope>NUCLEOTIDE SEQUENCE</scope>
</reference>
<feature type="region of interest" description="Disordered" evidence="1">
    <location>
        <begin position="36"/>
        <end position="69"/>
    </location>
</feature>
<sequence length="340" mass="36128">MPTSVDQSLFIQGLVQKYLGLTALSPPALETESASRFGSANRHLGLAREPPRCRGSQETSSSSDVTRYGALNPNNLSLATCRYLEKYRLLDEADTGPSISKNPAPRRPRHKILGSVSQQRSCKNSTPACGPSHTSSSETECMPEAGWKLRPGAASLTGPSPSFFIGSPDSSSAPSSTASLNSTSSSLSSRLFFVPSSKASTIRGPGLREETDSTLYGELDELSGLEGSLPSSSQPAWPAVGLASELGSPVLNGLCLEAPPFPCLEETLLGQTNHENVVIGEENADGVRAASKVITTTHSEPVIEYRLRNSNNEYAVSASQEDSTRPILDLALLRQLPKLL</sequence>
<feature type="compositionally biased region" description="Low complexity" evidence="1">
    <location>
        <begin position="167"/>
        <end position="181"/>
    </location>
</feature>
<evidence type="ECO:0000313" key="2">
    <source>
        <dbReference type="EMBL" id="VEL07890.1"/>
    </source>
</evidence>
<feature type="region of interest" description="Disordered" evidence="1">
    <location>
        <begin position="159"/>
        <end position="181"/>
    </location>
</feature>
<comment type="caution">
    <text evidence="2">The sequence shown here is derived from an EMBL/GenBank/DDBJ whole genome shotgun (WGS) entry which is preliminary data.</text>
</comment>
<keyword evidence="3" id="KW-1185">Reference proteome</keyword>
<protein>
    <submittedName>
        <fullName evidence="2">Uncharacterized protein</fullName>
    </submittedName>
</protein>
<feature type="compositionally biased region" description="Polar residues" evidence="1">
    <location>
        <begin position="56"/>
        <end position="65"/>
    </location>
</feature>
<dbReference type="OrthoDB" id="76173at2759"/>
<feature type="region of interest" description="Disordered" evidence="1">
    <location>
        <begin position="115"/>
        <end position="142"/>
    </location>
</feature>
<dbReference type="Proteomes" id="UP000784294">
    <property type="component" value="Unassembled WGS sequence"/>
</dbReference>
<gene>
    <name evidence="2" type="ORF">PXEA_LOCUS1330</name>
</gene>
<dbReference type="EMBL" id="CAAALY010002684">
    <property type="protein sequence ID" value="VEL07890.1"/>
    <property type="molecule type" value="Genomic_DNA"/>
</dbReference>